<organism evidence="3 4">
    <name type="scientific">Cladophialophora chaetospira</name>
    <dbReference type="NCBI Taxonomy" id="386627"/>
    <lineage>
        <taxon>Eukaryota</taxon>
        <taxon>Fungi</taxon>
        <taxon>Dikarya</taxon>
        <taxon>Ascomycota</taxon>
        <taxon>Pezizomycotina</taxon>
        <taxon>Eurotiomycetes</taxon>
        <taxon>Chaetothyriomycetidae</taxon>
        <taxon>Chaetothyriales</taxon>
        <taxon>Herpotrichiellaceae</taxon>
        <taxon>Cladophialophora</taxon>
    </lineage>
</organism>
<feature type="region of interest" description="Disordered" evidence="1">
    <location>
        <begin position="268"/>
        <end position="291"/>
    </location>
</feature>
<evidence type="ECO:0000313" key="4">
    <source>
        <dbReference type="Proteomes" id="UP001172673"/>
    </source>
</evidence>
<feature type="domain" description="Heterokaryon incompatibility" evidence="2">
    <location>
        <begin position="24"/>
        <end position="112"/>
    </location>
</feature>
<comment type="caution">
    <text evidence="3">The sequence shown here is derived from an EMBL/GenBank/DDBJ whole genome shotgun (WGS) entry which is preliminary data.</text>
</comment>
<evidence type="ECO:0000313" key="3">
    <source>
        <dbReference type="EMBL" id="KAJ9604827.1"/>
    </source>
</evidence>
<dbReference type="PANTHER" id="PTHR10622">
    <property type="entry name" value="HET DOMAIN-CONTAINING PROTEIN"/>
    <property type="match status" value="1"/>
</dbReference>
<sequence length="304" mass="34486">MSMRLINTATLQMKVFTGDKIPRYAILSHTWAEDSEVDFREMTDIAGSLANPARQKSGYHKTLRACEVARTDGTEHIWIDTCCIDKSSSAELSEAINSMFKWYKGAEVCYAYICDLAFGRNTKTSFGSCSYWTRSWTLQEMIAPELVQFYDMGWNFVGTRDSLIGAIKHITGIEEDVLLRKKPLSEVLIAVKMSWASRRMSTREEDIAYCLLGIFDVNMPLLYGEGQKAFLRLQEEIMKRSDDLSIFWNFTSSTPSTVAECQLGVIGPSAKSSSGSELAWTQPSPLSKEEDRYIKRPHQRRCPV</sequence>
<name>A0AA38X120_9EURO</name>
<dbReference type="InterPro" id="IPR010730">
    <property type="entry name" value="HET"/>
</dbReference>
<dbReference type="EMBL" id="JAPDRK010000018">
    <property type="protein sequence ID" value="KAJ9604827.1"/>
    <property type="molecule type" value="Genomic_DNA"/>
</dbReference>
<dbReference type="Proteomes" id="UP001172673">
    <property type="component" value="Unassembled WGS sequence"/>
</dbReference>
<protein>
    <recommendedName>
        <fullName evidence="2">Heterokaryon incompatibility domain-containing protein</fullName>
    </recommendedName>
</protein>
<proteinExistence type="predicted"/>
<dbReference type="AlphaFoldDB" id="A0AA38X120"/>
<accession>A0AA38X120</accession>
<evidence type="ECO:0000256" key="1">
    <source>
        <dbReference type="SAM" id="MobiDB-lite"/>
    </source>
</evidence>
<dbReference type="PANTHER" id="PTHR10622:SF10">
    <property type="entry name" value="HET DOMAIN-CONTAINING PROTEIN"/>
    <property type="match status" value="1"/>
</dbReference>
<reference evidence="3" key="1">
    <citation type="submission" date="2022-10" db="EMBL/GenBank/DDBJ databases">
        <title>Culturing micro-colonial fungi from biological soil crusts in the Mojave desert and describing Neophaeococcomyces mojavensis, and introducing the new genera and species Taxawa tesnikishii.</title>
        <authorList>
            <person name="Kurbessoian T."/>
            <person name="Stajich J.E."/>
        </authorList>
    </citation>
    <scope>NUCLEOTIDE SEQUENCE</scope>
    <source>
        <strain evidence="3">TK_41</strain>
    </source>
</reference>
<gene>
    <name evidence="3" type="ORF">H2200_010942</name>
</gene>
<evidence type="ECO:0000259" key="2">
    <source>
        <dbReference type="Pfam" id="PF06985"/>
    </source>
</evidence>
<feature type="compositionally biased region" description="Polar residues" evidence="1">
    <location>
        <begin position="270"/>
        <end position="285"/>
    </location>
</feature>
<keyword evidence="4" id="KW-1185">Reference proteome</keyword>
<dbReference type="Pfam" id="PF06985">
    <property type="entry name" value="HET"/>
    <property type="match status" value="1"/>
</dbReference>